<evidence type="ECO:0000256" key="1">
    <source>
        <dbReference type="SAM" id="MobiDB-lite"/>
    </source>
</evidence>
<reference evidence="2" key="1">
    <citation type="submission" date="2018-08" db="EMBL/GenBank/DDBJ databases">
        <title>Identification of Burkholderia cepacia strains that express a Burkholderia pseudomallei-like capsular polysaccharide.</title>
        <authorList>
            <person name="Burtnick M.N."/>
            <person name="Vongsouvath M."/>
            <person name="Newton P."/>
            <person name="Wuthiekanun V."/>
            <person name="Limmathurotsakul D."/>
            <person name="Brett P.J."/>
            <person name="Chantratita N."/>
            <person name="Dance D.A."/>
        </authorList>
    </citation>
    <scope>NUCLEOTIDE SEQUENCE</scope>
    <source>
        <strain evidence="2">SBXCC001</strain>
    </source>
</reference>
<comment type="caution">
    <text evidence="2">The sequence shown here is derived from an EMBL/GenBank/DDBJ whole genome shotgun (WGS) entry which is preliminary data.</text>
</comment>
<sequence length="38" mass="3891">MPRIVGGSTRAIRRARAPPRSSGRGAADGDEEGAAHFG</sequence>
<feature type="region of interest" description="Disordered" evidence="1">
    <location>
        <begin position="1"/>
        <end position="38"/>
    </location>
</feature>
<proteinExistence type="predicted"/>
<name>A0AAW9CQD1_BURTH</name>
<dbReference type="Proteomes" id="UP001272137">
    <property type="component" value="Unassembled WGS sequence"/>
</dbReference>
<accession>A0AAW9CQD1</accession>
<organism evidence="2 3">
    <name type="scientific">Burkholderia thailandensis</name>
    <dbReference type="NCBI Taxonomy" id="57975"/>
    <lineage>
        <taxon>Bacteria</taxon>
        <taxon>Pseudomonadati</taxon>
        <taxon>Pseudomonadota</taxon>
        <taxon>Betaproteobacteria</taxon>
        <taxon>Burkholderiales</taxon>
        <taxon>Burkholderiaceae</taxon>
        <taxon>Burkholderia</taxon>
        <taxon>pseudomallei group</taxon>
    </lineage>
</organism>
<gene>
    <name evidence="2" type="ORF">C7S16_4162</name>
</gene>
<dbReference type="AlphaFoldDB" id="A0AAW9CQD1"/>
<evidence type="ECO:0000313" key="3">
    <source>
        <dbReference type="Proteomes" id="UP001272137"/>
    </source>
</evidence>
<dbReference type="EMBL" id="QXCT01000001">
    <property type="protein sequence ID" value="MDW9251821.1"/>
    <property type="molecule type" value="Genomic_DNA"/>
</dbReference>
<protein>
    <submittedName>
        <fullName evidence="2">Uncharacterized protein</fullName>
    </submittedName>
</protein>
<evidence type="ECO:0000313" key="2">
    <source>
        <dbReference type="EMBL" id="MDW9251821.1"/>
    </source>
</evidence>